<feature type="signal peptide" evidence="2">
    <location>
        <begin position="1"/>
        <end position="19"/>
    </location>
</feature>
<feature type="compositionally biased region" description="Gly residues" evidence="1">
    <location>
        <begin position="253"/>
        <end position="262"/>
    </location>
</feature>
<keyword evidence="2" id="KW-0732">Signal</keyword>
<proteinExistence type="predicted"/>
<dbReference type="AlphaFoldDB" id="A0A3N4JZ02"/>
<dbReference type="OrthoDB" id="5366190at2759"/>
<keyword evidence="4" id="KW-1185">Reference proteome</keyword>
<evidence type="ECO:0000313" key="3">
    <source>
        <dbReference type="EMBL" id="RPB01361.1"/>
    </source>
</evidence>
<dbReference type="EMBL" id="ML120374">
    <property type="protein sequence ID" value="RPB01361.1"/>
    <property type="molecule type" value="Genomic_DNA"/>
</dbReference>
<name>A0A3N4JZ02_9PEZI</name>
<protein>
    <submittedName>
        <fullName evidence="3">Uncharacterized protein</fullName>
    </submittedName>
</protein>
<evidence type="ECO:0000313" key="4">
    <source>
        <dbReference type="Proteomes" id="UP000276215"/>
    </source>
</evidence>
<evidence type="ECO:0000256" key="1">
    <source>
        <dbReference type="SAM" id="MobiDB-lite"/>
    </source>
</evidence>
<organism evidence="3 4">
    <name type="scientific">Choiromyces venosus 120613-1</name>
    <dbReference type="NCBI Taxonomy" id="1336337"/>
    <lineage>
        <taxon>Eukaryota</taxon>
        <taxon>Fungi</taxon>
        <taxon>Dikarya</taxon>
        <taxon>Ascomycota</taxon>
        <taxon>Pezizomycotina</taxon>
        <taxon>Pezizomycetes</taxon>
        <taxon>Pezizales</taxon>
        <taxon>Tuberaceae</taxon>
        <taxon>Choiromyces</taxon>
    </lineage>
</organism>
<accession>A0A3N4JZ02</accession>
<dbReference type="Proteomes" id="UP000276215">
    <property type="component" value="Unassembled WGS sequence"/>
</dbReference>
<evidence type="ECO:0000256" key="2">
    <source>
        <dbReference type="SAM" id="SignalP"/>
    </source>
</evidence>
<gene>
    <name evidence="3" type="ORF">L873DRAFT_1803930</name>
</gene>
<feature type="region of interest" description="Disordered" evidence="1">
    <location>
        <begin position="228"/>
        <end position="262"/>
    </location>
</feature>
<feature type="compositionally biased region" description="Low complexity" evidence="1">
    <location>
        <begin position="228"/>
        <end position="239"/>
    </location>
</feature>
<feature type="chain" id="PRO_5018022109" evidence="2">
    <location>
        <begin position="20"/>
        <end position="296"/>
    </location>
</feature>
<sequence>MITPTLLTLLLASASTVAATISYNSTLTHPGDHEPWFSGSIPSSALSASCGSAYAQDLPCDEWLLKAFDQSSGEGDKFSNATLNALCTDTCILGLQKWRDDVRKSCTASDAGRGSTVGQQAIRALLDTKQMFVQYLYWPTCMRDLKTGTLCYANKTNSDVTASSDDGENTPEIISDFCANNCQTQASVLTWVVSQSMYNDTNDINIADARKVCNKLDTSAYPFLKDVSAGGSSSSSSSSGAGGGAAGNSTTGTGSGRGNGTAGAGVRNAGVKAVGGNIGLLASAALAAMLVAFGSL</sequence>
<reference evidence="3 4" key="1">
    <citation type="journal article" date="2018" name="Nat. Ecol. Evol.">
        <title>Pezizomycetes genomes reveal the molecular basis of ectomycorrhizal truffle lifestyle.</title>
        <authorList>
            <person name="Murat C."/>
            <person name="Payen T."/>
            <person name="Noel B."/>
            <person name="Kuo A."/>
            <person name="Morin E."/>
            <person name="Chen J."/>
            <person name="Kohler A."/>
            <person name="Krizsan K."/>
            <person name="Balestrini R."/>
            <person name="Da Silva C."/>
            <person name="Montanini B."/>
            <person name="Hainaut M."/>
            <person name="Levati E."/>
            <person name="Barry K.W."/>
            <person name="Belfiori B."/>
            <person name="Cichocki N."/>
            <person name="Clum A."/>
            <person name="Dockter R.B."/>
            <person name="Fauchery L."/>
            <person name="Guy J."/>
            <person name="Iotti M."/>
            <person name="Le Tacon F."/>
            <person name="Lindquist E.A."/>
            <person name="Lipzen A."/>
            <person name="Malagnac F."/>
            <person name="Mello A."/>
            <person name="Molinier V."/>
            <person name="Miyauchi S."/>
            <person name="Poulain J."/>
            <person name="Riccioni C."/>
            <person name="Rubini A."/>
            <person name="Sitrit Y."/>
            <person name="Splivallo R."/>
            <person name="Traeger S."/>
            <person name="Wang M."/>
            <person name="Zifcakova L."/>
            <person name="Wipf D."/>
            <person name="Zambonelli A."/>
            <person name="Paolocci F."/>
            <person name="Nowrousian M."/>
            <person name="Ottonello S."/>
            <person name="Baldrian P."/>
            <person name="Spatafora J.W."/>
            <person name="Henrissat B."/>
            <person name="Nagy L.G."/>
            <person name="Aury J.M."/>
            <person name="Wincker P."/>
            <person name="Grigoriev I.V."/>
            <person name="Bonfante P."/>
            <person name="Martin F.M."/>
        </authorList>
    </citation>
    <scope>NUCLEOTIDE SEQUENCE [LARGE SCALE GENOMIC DNA]</scope>
    <source>
        <strain evidence="3 4">120613-1</strain>
    </source>
</reference>